<keyword evidence="3" id="KW-1185">Reference proteome</keyword>
<dbReference type="AlphaFoldDB" id="A0A852QZQ1"/>
<proteinExistence type="predicted"/>
<dbReference type="Pfam" id="PF13556">
    <property type="entry name" value="HTH_30"/>
    <property type="match status" value="1"/>
</dbReference>
<dbReference type="InterPro" id="IPR042070">
    <property type="entry name" value="PucR_C-HTH_sf"/>
</dbReference>
<dbReference type="EMBL" id="JACCBD010000001">
    <property type="protein sequence ID" value="NYD27933.1"/>
    <property type="molecule type" value="Genomic_DNA"/>
</dbReference>
<comment type="caution">
    <text evidence="2">The sequence shown here is derived from an EMBL/GenBank/DDBJ whole genome shotgun (WGS) entry which is preliminary data.</text>
</comment>
<evidence type="ECO:0000313" key="2">
    <source>
        <dbReference type="EMBL" id="NYD27933.1"/>
    </source>
</evidence>
<dbReference type="InterPro" id="IPR025736">
    <property type="entry name" value="PucR_C-HTH_dom"/>
</dbReference>
<protein>
    <recommendedName>
        <fullName evidence="1">PucR C-terminal helix-turn-helix domain-containing protein</fullName>
    </recommendedName>
</protein>
<name>A0A852QZQ1_9MICO</name>
<gene>
    <name evidence="2" type="ORF">BJ960_002736</name>
</gene>
<dbReference type="Proteomes" id="UP000586095">
    <property type="component" value="Unassembled WGS sequence"/>
</dbReference>
<evidence type="ECO:0000259" key="1">
    <source>
        <dbReference type="Pfam" id="PF13556"/>
    </source>
</evidence>
<organism evidence="2 3">
    <name type="scientific">Leucobacter aridicollis</name>
    <dbReference type="NCBI Taxonomy" id="283878"/>
    <lineage>
        <taxon>Bacteria</taxon>
        <taxon>Bacillati</taxon>
        <taxon>Actinomycetota</taxon>
        <taxon>Actinomycetes</taxon>
        <taxon>Micrococcales</taxon>
        <taxon>Microbacteriaceae</taxon>
        <taxon>Leucobacter</taxon>
    </lineage>
</organism>
<dbReference type="RefSeq" id="WP_183075342.1">
    <property type="nucleotide sequence ID" value="NZ_BAAALZ010000001.1"/>
</dbReference>
<accession>A0A852QZQ1</accession>
<evidence type="ECO:0000313" key="3">
    <source>
        <dbReference type="Proteomes" id="UP000586095"/>
    </source>
</evidence>
<dbReference type="Gene3D" id="1.10.10.2840">
    <property type="entry name" value="PucR C-terminal helix-turn-helix domain"/>
    <property type="match status" value="1"/>
</dbReference>
<sequence>MAGITDAVQFFDGLLAEARSREAILAQAAVAIRGTVAVRFPGGDRIVRVSPAIKPHFSRPPTRVNYHAPDGLHVWHQDAHEEVPDDFLPRLAVALRIAAHWDRAPNDGNHAIQTLFHAEAAPAPKTAALAELSLLPQQPVRVLAIAGSEKPAERFVEQCTQSSELYGRMTFPKHEAMLVSAAFTPEPVGPPPPGVLAAFSGVFPAERADRALRNAQDALRFTTLTRQRSPLHLARDTGWRNGGELHGIAALTSLPRGKLRALEDVQILEQLRKAHGDRVLHVLEAFATTTSVRGAGSELYMHRNTVAHWVRKAEEAFGYSLSQPYARAVLFVSLCMHHLVYRSPEVTP</sequence>
<reference evidence="2 3" key="1">
    <citation type="submission" date="2020-07" db="EMBL/GenBank/DDBJ databases">
        <title>Sequencing the genomes of 1000 actinobacteria strains.</title>
        <authorList>
            <person name="Klenk H.-P."/>
        </authorList>
    </citation>
    <scope>NUCLEOTIDE SEQUENCE [LARGE SCALE GENOMIC DNA]</scope>
    <source>
        <strain evidence="2 3">DSM 17380</strain>
    </source>
</reference>
<feature type="domain" description="PucR C-terminal helix-turn-helix" evidence="1">
    <location>
        <begin position="280"/>
        <end position="334"/>
    </location>
</feature>